<dbReference type="OrthoDB" id="101122at2"/>
<dbReference type="RefSeq" id="WP_144249214.1">
    <property type="nucleotide sequence ID" value="NZ_VLPK01000003.1"/>
</dbReference>
<accession>A0A556MGW3</accession>
<organism evidence="3 4">
    <name type="scientific">Mucilaginibacter corticis</name>
    <dbReference type="NCBI Taxonomy" id="2597670"/>
    <lineage>
        <taxon>Bacteria</taxon>
        <taxon>Pseudomonadati</taxon>
        <taxon>Bacteroidota</taxon>
        <taxon>Sphingobacteriia</taxon>
        <taxon>Sphingobacteriales</taxon>
        <taxon>Sphingobacteriaceae</taxon>
        <taxon>Mucilaginibacter</taxon>
    </lineage>
</organism>
<dbReference type="InterPro" id="IPR026444">
    <property type="entry name" value="Secre_tail"/>
</dbReference>
<feature type="chain" id="PRO_5021820967" description="Secretion system C-terminal sorting domain-containing protein" evidence="1">
    <location>
        <begin position="26"/>
        <end position="1332"/>
    </location>
</feature>
<protein>
    <recommendedName>
        <fullName evidence="2">Secretion system C-terminal sorting domain-containing protein</fullName>
    </recommendedName>
</protein>
<sequence>MKRLLLKIISAVALTFLFFFNSANAATLTIASVGTTAGSNGLAANPLSINQTGIAVMGFSAKSSAGTISATQFVFTGSAAIGTNLSNFKLYSSTNSTYTSGTDPLVAGATSVISGSTITFSFPAASAPITTTTTYYFLIADYTVTSSASSTYTFSVTGATSAGNTLSGLPKSGPTYTLSSYTCDWLGSTTNTAAANNWNTASNWSNNHIPATYDIVNIAVNQLPNYNPVINSGVTVNVSAINFGGQFTTNNGTATPLYTYPGITVTGTLNVSGDISTPPDGFPGSVGTSTPIPLNQYTLSGAGTVTANNISVSGVYGSQAAENCIQVIYSSVASLTVNGDVTLLSEDWRSSGFGATTYHHYANFIQTTGTVSIAGKIKTTPTTNTTTYTTSTFQVKPTATATLLLADAAVLSNLSANGTNVIDVDNTGVTVNYNGASQTVYTSSAPNVSLGVPYYNLILSGTGTATPGTGTVTVANDFTTTATAANFNTNNTALTVSDISYIKGGTMTLGSGNFTTSNGLDVYGSSVFNAGSGNILDGNFFRVNVDLGSATVNFSTGTTTIGNAMQLYGGTVNAGSGPISIAAASQIYTGATLNAGTAAASSFTFTGAYTNNTGGAFTAGGGNVYYNSAYTNNGTFTAGTGTVNFNFGGGQALADNSTAGTLFNNVSFNGAGTKKITNGVFGVSSIGVLTVGTATTKFDPGGFLTMYASSSNPLEYAQIAPVTGQIISNLNYQVYFQGGAGYRNYRSMAAPVYTGAFSTSNGTYPLSTLKGSFIITGTSGSTNGFDKSFNNGFTLKTYSPATGYSFITSLLTNPTIATGSGFYMYYRGNRTVPSTGVTATDPFGSKTNKSSTGSYSIPESVTYTYTGIPNQGPYSVSILAAPTAPATSPYYFLANPYAATLDANAVINSAVTGVIYFINQKTWVWNPSVANYAVYSSINPLLITNGAKQYLVPGQGFFIQGNNLSGSTKTLTITENMKSVNNNSNAARFLYTADPVAKDEMPIFRLQFIKDRILSDEIAVGLTDSAKAGYDKNDATHLEGTSLTLSSLTPDNQYLAIDVRPFTAKSTVIPLYITPDIDTTYSMKLSYKNTSMNNFKVLLADSLLGKTTDISNAAYTFKVTPGTANTYGKRFKLFVQAQTAPVVFADFRGSIDKTKTVTLKWTSENTVGNIHYQVQRSADKTTFTDIGSTVLSPSTEEPVKTTYTVLDKAPLVGLNYYRLVQTDMFGNVLYSDTITVANNPGFNNGVAKTGFILYPNPVKDVLSIVSDKSFSKKVVMKVYDTQGILKFTQTYNDGITAQIPVQANVNKLQTGVYVVLITNNEKELVALKFKKQ</sequence>
<proteinExistence type="predicted"/>
<feature type="signal peptide" evidence="1">
    <location>
        <begin position="1"/>
        <end position="25"/>
    </location>
</feature>
<dbReference type="Pfam" id="PF18962">
    <property type="entry name" value="Por_Secre_tail"/>
    <property type="match status" value="1"/>
</dbReference>
<evidence type="ECO:0000259" key="2">
    <source>
        <dbReference type="Pfam" id="PF18962"/>
    </source>
</evidence>
<gene>
    <name evidence="3" type="ORF">FO440_15540</name>
</gene>
<comment type="caution">
    <text evidence="3">The sequence shown here is derived from an EMBL/GenBank/DDBJ whole genome shotgun (WGS) entry which is preliminary data.</text>
</comment>
<dbReference type="EMBL" id="VLPK01000003">
    <property type="protein sequence ID" value="TSJ39176.1"/>
    <property type="molecule type" value="Genomic_DNA"/>
</dbReference>
<keyword evidence="1" id="KW-0732">Signal</keyword>
<name>A0A556MGW3_9SPHI</name>
<evidence type="ECO:0000256" key="1">
    <source>
        <dbReference type="SAM" id="SignalP"/>
    </source>
</evidence>
<dbReference type="Proteomes" id="UP000318733">
    <property type="component" value="Unassembled WGS sequence"/>
</dbReference>
<evidence type="ECO:0000313" key="4">
    <source>
        <dbReference type="Proteomes" id="UP000318733"/>
    </source>
</evidence>
<evidence type="ECO:0000313" key="3">
    <source>
        <dbReference type="EMBL" id="TSJ39176.1"/>
    </source>
</evidence>
<keyword evidence="4" id="KW-1185">Reference proteome</keyword>
<feature type="domain" description="Secretion system C-terminal sorting" evidence="2">
    <location>
        <begin position="1253"/>
        <end position="1325"/>
    </location>
</feature>
<reference evidence="3 4" key="1">
    <citation type="submission" date="2019-07" db="EMBL/GenBank/DDBJ databases">
        <authorList>
            <person name="Huq M.A."/>
        </authorList>
    </citation>
    <scope>NUCLEOTIDE SEQUENCE [LARGE SCALE GENOMIC DNA]</scope>
    <source>
        <strain evidence="3 4">MAH-19</strain>
    </source>
</reference>